<sequence length="377" mass="43388">MLRRSKRLRLKRAGSPPSALREDVHRMHDRYPSNTKARTRAPSHSLVDNSPAMLQPVSASRSDRCRERVVQARESLQMGDWSGARSSMADARRLWRPEFDFPLPVLTQIDLESRETAQVSMWSTQAVLALQARDWCGARYQMERAQQLWRPGLAVGRPSFTPSQLQCLDTNEVLLMESEAVLCFHGGDWMWARILMAAAQDLWYPSLNVSRPCFTAAETTHMNINEVTMMADQARGCLRRGEWLMARRLMLRAQELWRPTLDIERPEFSPSEARNVELYEILLLAIKARRLLQRGFVFHAKTAMSNARSLWKWELGIPQPDFDENETNQISRWKVHCLGKRAKGLLQQRKCAAAAEAMREAQICWKGEVASPYLRSP</sequence>
<feature type="compositionally biased region" description="Basic residues" evidence="1">
    <location>
        <begin position="1"/>
        <end position="12"/>
    </location>
</feature>
<protein>
    <submittedName>
        <fullName evidence="2">Uncharacterized protein</fullName>
    </submittedName>
</protein>
<evidence type="ECO:0000313" key="2">
    <source>
        <dbReference type="EMBL" id="KAJ5522939.1"/>
    </source>
</evidence>
<accession>A0AAD6G8I3</accession>
<feature type="compositionally biased region" description="Basic and acidic residues" evidence="1">
    <location>
        <begin position="20"/>
        <end position="31"/>
    </location>
</feature>
<evidence type="ECO:0000313" key="3">
    <source>
        <dbReference type="Proteomes" id="UP001220324"/>
    </source>
</evidence>
<dbReference type="Proteomes" id="UP001220324">
    <property type="component" value="Unassembled WGS sequence"/>
</dbReference>
<dbReference type="AlphaFoldDB" id="A0AAD6G8I3"/>
<dbReference type="EMBL" id="JAQIZZ010000011">
    <property type="protein sequence ID" value="KAJ5522939.1"/>
    <property type="molecule type" value="Genomic_DNA"/>
</dbReference>
<gene>
    <name evidence="2" type="ORF">N7494_013253</name>
</gene>
<feature type="region of interest" description="Disordered" evidence="1">
    <location>
        <begin position="1"/>
        <end position="50"/>
    </location>
</feature>
<evidence type="ECO:0000256" key="1">
    <source>
        <dbReference type="SAM" id="MobiDB-lite"/>
    </source>
</evidence>
<reference evidence="2 3" key="1">
    <citation type="journal article" date="2023" name="IMA Fungus">
        <title>Comparative genomic study of the Penicillium genus elucidates a diverse pangenome and 15 lateral gene transfer events.</title>
        <authorList>
            <person name="Petersen C."/>
            <person name="Sorensen T."/>
            <person name="Nielsen M.R."/>
            <person name="Sondergaard T.E."/>
            <person name="Sorensen J.L."/>
            <person name="Fitzpatrick D.A."/>
            <person name="Frisvad J.C."/>
            <person name="Nielsen K.L."/>
        </authorList>
    </citation>
    <scope>NUCLEOTIDE SEQUENCE [LARGE SCALE GENOMIC DNA]</scope>
    <source>
        <strain evidence="2 3">IBT 35679</strain>
    </source>
</reference>
<keyword evidence="3" id="KW-1185">Reference proteome</keyword>
<name>A0AAD6G8I3_9EURO</name>
<comment type="caution">
    <text evidence="2">The sequence shown here is derived from an EMBL/GenBank/DDBJ whole genome shotgun (WGS) entry which is preliminary data.</text>
</comment>
<organism evidence="2 3">
    <name type="scientific">Penicillium frequentans</name>
    <dbReference type="NCBI Taxonomy" id="3151616"/>
    <lineage>
        <taxon>Eukaryota</taxon>
        <taxon>Fungi</taxon>
        <taxon>Dikarya</taxon>
        <taxon>Ascomycota</taxon>
        <taxon>Pezizomycotina</taxon>
        <taxon>Eurotiomycetes</taxon>
        <taxon>Eurotiomycetidae</taxon>
        <taxon>Eurotiales</taxon>
        <taxon>Aspergillaceae</taxon>
        <taxon>Penicillium</taxon>
    </lineage>
</organism>
<proteinExistence type="predicted"/>